<sequence length="788" mass="86230">MVRMSIFFVLTLFFVVSEGSTFINQSAVNESTYQESIPNRLFINDWGSLEYVLSGTSDLPENSAVGINIYDHTFTPLDSLVALVDDSGDWSIDLSDKSYVTEFQLLNVEAVTLNYKTYQHRISRVLQVGDSPETLYVSPFGFSSGESIEHPAALDQITNLSNQMTNGGTIVLLGGGSYTHPMVDFNPSHDKLIVIKGESQVMIQGDRTSWVLSNDPEEVTDVSGWPIASDFGFRLKRGNVALENIICKDCGGEGVIIFDNWISTVKVVNFDAYNIRRLVTHQNSKDNVGILGLDISGTDITGFSKQAIRVRSNSGKITISDFYLDSGRQDKDNFAVGIQIGDNSSLQGVSFVNIVSGTVKNSHSTIGAYFNGDGIVSENADHNIFIDSVVSTGHTDGGVDLKSENTFIFNSEFSDNKRNIRLWGGVEYPVIIHSAIFGDTVSRGGIGATSQVALYSNKSNAYVDPKEALIYASTFAGDSNYILYADGYNVSVKSVGSDLAQSHSTIKDLYAYPKSNTSVFSLPGDVDQPYIESSRLIRQHISDFDFSLALSSDEQSTWKLLDSELEAKLAYNKLIVEAPGSVNISKFTLKATDNSGNSRVDSLSVNFIDNPYGVGSHILYQLDASSTGTKELFNGWEALYLSDPSGISLTDIETIDTHKQWSIFSRVFIEKDGSIRTIAKQGEGWSQRSYELRINSDLKLQFLYSKHSNGSYKTDLISSLAIPSGVWTEVGAIRDNAGIVHLFIDGTEVGSKSVNQVASKAPIRIMPNFNGYVNYINIKMGVSSMPSG</sequence>
<reference evidence="1" key="1">
    <citation type="submission" date="2023-07" db="EMBL/GenBank/DDBJ databases">
        <title>Genome content predicts the carbon catabolic preferences of heterotrophic bacteria.</title>
        <authorList>
            <person name="Gralka M."/>
        </authorList>
    </citation>
    <scope>NUCLEOTIDE SEQUENCE</scope>
    <source>
        <strain evidence="1">5G01</strain>
    </source>
</reference>
<comment type="caution">
    <text evidence="1">The sequence shown here is derived from an EMBL/GenBank/DDBJ whole genome shotgun (WGS) entry which is preliminary data.</text>
</comment>
<dbReference type="EMBL" id="JAUYVO010000003">
    <property type="protein sequence ID" value="MDP2522055.1"/>
    <property type="molecule type" value="Genomic_DNA"/>
</dbReference>
<keyword evidence="2" id="KW-1185">Reference proteome</keyword>
<dbReference type="Gene3D" id="2.60.120.200">
    <property type="match status" value="1"/>
</dbReference>
<proteinExistence type="predicted"/>
<dbReference type="InterPro" id="IPR013320">
    <property type="entry name" value="ConA-like_dom_sf"/>
</dbReference>
<evidence type="ECO:0000313" key="2">
    <source>
        <dbReference type="Proteomes" id="UP001177341"/>
    </source>
</evidence>
<dbReference type="SUPFAM" id="SSF51126">
    <property type="entry name" value="Pectin lyase-like"/>
    <property type="match status" value="1"/>
</dbReference>
<dbReference type="SUPFAM" id="SSF49899">
    <property type="entry name" value="Concanavalin A-like lectins/glucanases"/>
    <property type="match status" value="1"/>
</dbReference>
<dbReference type="Pfam" id="PF13385">
    <property type="entry name" value="Laminin_G_3"/>
    <property type="match status" value="1"/>
</dbReference>
<organism evidence="1 2">
    <name type="scientific">Neptunomonas phycophila</name>
    <dbReference type="NCBI Taxonomy" id="1572645"/>
    <lineage>
        <taxon>Bacteria</taxon>
        <taxon>Pseudomonadati</taxon>
        <taxon>Pseudomonadota</taxon>
        <taxon>Gammaproteobacteria</taxon>
        <taxon>Oceanospirillales</taxon>
        <taxon>Oceanospirillaceae</taxon>
        <taxon>Neptunomonas</taxon>
    </lineage>
</organism>
<dbReference type="Proteomes" id="UP001177341">
    <property type="component" value="Unassembled WGS sequence"/>
</dbReference>
<accession>A0ABT9ET00</accession>
<evidence type="ECO:0000313" key="1">
    <source>
        <dbReference type="EMBL" id="MDP2522055.1"/>
    </source>
</evidence>
<protein>
    <submittedName>
        <fullName evidence="1">LamG-like jellyroll fold domain-containing protein</fullName>
    </submittedName>
</protein>
<name>A0ABT9ET00_9GAMM</name>
<gene>
    <name evidence="1" type="ORF">Q8W30_05665</name>
</gene>
<dbReference type="InterPro" id="IPR011050">
    <property type="entry name" value="Pectin_lyase_fold/virulence"/>
</dbReference>
<dbReference type="RefSeq" id="WP_305450379.1">
    <property type="nucleotide sequence ID" value="NZ_JAUYVO010000003.1"/>
</dbReference>